<feature type="domain" description="Response regulatory" evidence="7">
    <location>
        <begin position="6"/>
        <end position="122"/>
    </location>
</feature>
<dbReference type="PANTHER" id="PTHR48111:SF1">
    <property type="entry name" value="TWO-COMPONENT RESPONSE REGULATOR ORR33"/>
    <property type="match status" value="1"/>
</dbReference>
<dbReference type="GO" id="GO:0005829">
    <property type="term" value="C:cytosol"/>
    <property type="evidence" value="ECO:0007669"/>
    <property type="project" value="TreeGrafter"/>
</dbReference>
<feature type="modified residue" description="4-aspartylphosphate" evidence="6">
    <location>
        <position position="55"/>
    </location>
</feature>
<keyword evidence="2" id="KW-0902">Two-component regulatory system</keyword>
<dbReference type="SMART" id="SM00448">
    <property type="entry name" value="REC"/>
    <property type="match status" value="1"/>
</dbReference>
<evidence type="ECO:0000313" key="8">
    <source>
        <dbReference type="EMBL" id="QBH12638.1"/>
    </source>
</evidence>
<evidence type="ECO:0000256" key="3">
    <source>
        <dbReference type="ARBA" id="ARBA00023015"/>
    </source>
</evidence>
<dbReference type="FunFam" id="3.40.50.2300:FF:000001">
    <property type="entry name" value="DNA-binding response regulator PhoB"/>
    <property type="match status" value="1"/>
</dbReference>
<dbReference type="CDD" id="cd19920">
    <property type="entry name" value="REC_PA4781-like"/>
    <property type="match status" value="1"/>
</dbReference>
<protein>
    <submittedName>
        <fullName evidence="9">Response regulator</fullName>
    </submittedName>
</protein>
<dbReference type="InterPro" id="IPR011006">
    <property type="entry name" value="CheY-like_superfamily"/>
</dbReference>
<evidence type="ECO:0000256" key="2">
    <source>
        <dbReference type="ARBA" id="ARBA00023012"/>
    </source>
</evidence>
<proteinExistence type="predicted"/>
<dbReference type="EMBL" id="QLNI01000005">
    <property type="protein sequence ID" value="RAM03399.1"/>
    <property type="molecule type" value="Genomic_DNA"/>
</dbReference>
<dbReference type="Proteomes" id="UP000248798">
    <property type="component" value="Unassembled WGS sequence"/>
</dbReference>
<dbReference type="SUPFAM" id="SSF52172">
    <property type="entry name" value="CheY-like"/>
    <property type="match status" value="1"/>
</dbReference>
<evidence type="ECO:0000313" key="9">
    <source>
        <dbReference type="EMBL" id="RAM03399.1"/>
    </source>
</evidence>
<keyword evidence="4" id="KW-0238">DNA-binding</keyword>
<dbReference type="GO" id="GO:0006355">
    <property type="term" value="P:regulation of DNA-templated transcription"/>
    <property type="evidence" value="ECO:0007669"/>
    <property type="project" value="TreeGrafter"/>
</dbReference>
<name>A0A328FG77_9BACT</name>
<dbReference type="RefSeq" id="WP_111953830.1">
    <property type="nucleotide sequence ID" value="NZ_CP036313.1"/>
</dbReference>
<keyword evidence="3" id="KW-0805">Transcription regulation</keyword>
<evidence type="ECO:0000256" key="4">
    <source>
        <dbReference type="ARBA" id="ARBA00023125"/>
    </source>
</evidence>
<keyword evidence="5" id="KW-0804">Transcription</keyword>
<dbReference type="PANTHER" id="PTHR48111">
    <property type="entry name" value="REGULATOR OF RPOS"/>
    <property type="match status" value="1"/>
</dbReference>
<accession>A0A328FG77</accession>
<keyword evidence="11" id="KW-1185">Reference proteome</keyword>
<dbReference type="InterPro" id="IPR001789">
    <property type="entry name" value="Sig_transdc_resp-reg_receiver"/>
</dbReference>
<evidence type="ECO:0000313" key="10">
    <source>
        <dbReference type="Proteomes" id="UP000248798"/>
    </source>
</evidence>
<dbReference type="Pfam" id="PF00072">
    <property type="entry name" value="Response_reg"/>
    <property type="match status" value="1"/>
</dbReference>
<reference evidence="9 10" key="1">
    <citation type="submission" date="2018-06" db="EMBL/GenBank/DDBJ databases">
        <title>Complete Genome Sequence of Desulfobacter hydrogenophilus (DSM3380).</title>
        <authorList>
            <person name="Marietou A."/>
            <person name="Schreiber L."/>
            <person name="Marshall I."/>
            <person name="Jorgensen B."/>
        </authorList>
    </citation>
    <scope>NUCLEOTIDE SEQUENCE [LARGE SCALE GENOMIC DNA]</scope>
    <source>
        <strain evidence="9 10">DSM 3380</strain>
    </source>
</reference>
<dbReference type="GO" id="GO:0032993">
    <property type="term" value="C:protein-DNA complex"/>
    <property type="evidence" value="ECO:0007669"/>
    <property type="project" value="TreeGrafter"/>
</dbReference>
<reference evidence="8 11" key="2">
    <citation type="submission" date="2019-02" db="EMBL/GenBank/DDBJ databases">
        <title>Complete genome sequence of Desulfobacter hydrogenophilus AcRS1.</title>
        <authorList>
            <person name="Marietou A."/>
            <person name="Lund M.B."/>
            <person name="Marshall I.P.G."/>
            <person name="Schreiber L."/>
            <person name="Jorgensen B."/>
        </authorList>
    </citation>
    <scope>NUCLEOTIDE SEQUENCE [LARGE SCALE GENOMIC DNA]</scope>
    <source>
        <strain evidence="8 11">AcRS1</strain>
    </source>
</reference>
<evidence type="ECO:0000313" key="11">
    <source>
        <dbReference type="Proteomes" id="UP000293902"/>
    </source>
</evidence>
<organism evidence="9 10">
    <name type="scientific">Desulfobacter hydrogenophilus</name>
    <dbReference type="NCBI Taxonomy" id="2291"/>
    <lineage>
        <taxon>Bacteria</taxon>
        <taxon>Pseudomonadati</taxon>
        <taxon>Thermodesulfobacteriota</taxon>
        <taxon>Desulfobacteria</taxon>
        <taxon>Desulfobacterales</taxon>
        <taxon>Desulfobacteraceae</taxon>
        <taxon>Desulfobacter</taxon>
    </lineage>
</organism>
<evidence type="ECO:0000256" key="1">
    <source>
        <dbReference type="ARBA" id="ARBA00022553"/>
    </source>
</evidence>
<dbReference type="PROSITE" id="PS50110">
    <property type="entry name" value="RESPONSE_REGULATORY"/>
    <property type="match status" value="1"/>
</dbReference>
<gene>
    <name evidence="9" type="ORF">DO021_03675</name>
    <name evidence="8" type="ORF">EYB58_06800</name>
</gene>
<sequence>MVNKNLILTVDDKPQNLQFLGKLLSNNGYEVAMAQSGPQALTFVKSEFPDLILLDVMMPEMDGYEVCEKLRAEFPTHQIPVIFLTAKSDAQDILKGFDVGGVDYVTKPFHSAELLARIKTHIELKTLRGLLPMCSHCKKIRDDKGFWNDVDSYFETHSNLTFTHGLCPACMDKLYKGYDWYNKRKRSDTHE</sequence>
<evidence type="ECO:0000256" key="5">
    <source>
        <dbReference type="ARBA" id="ARBA00023163"/>
    </source>
</evidence>
<dbReference type="EMBL" id="CP036313">
    <property type="protein sequence ID" value="QBH12638.1"/>
    <property type="molecule type" value="Genomic_DNA"/>
</dbReference>
<dbReference type="InterPro" id="IPR039420">
    <property type="entry name" value="WalR-like"/>
</dbReference>
<dbReference type="GO" id="GO:0000156">
    <property type="term" value="F:phosphorelay response regulator activity"/>
    <property type="evidence" value="ECO:0007669"/>
    <property type="project" value="TreeGrafter"/>
</dbReference>
<evidence type="ECO:0000259" key="7">
    <source>
        <dbReference type="PROSITE" id="PS50110"/>
    </source>
</evidence>
<dbReference type="OrthoDB" id="9790791at2"/>
<dbReference type="GO" id="GO:0000976">
    <property type="term" value="F:transcription cis-regulatory region binding"/>
    <property type="evidence" value="ECO:0007669"/>
    <property type="project" value="TreeGrafter"/>
</dbReference>
<dbReference type="Proteomes" id="UP000293902">
    <property type="component" value="Chromosome"/>
</dbReference>
<evidence type="ECO:0000256" key="6">
    <source>
        <dbReference type="PROSITE-ProRule" id="PRU00169"/>
    </source>
</evidence>
<keyword evidence="1 6" id="KW-0597">Phosphoprotein</keyword>
<dbReference type="AlphaFoldDB" id="A0A328FG77"/>
<dbReference type="Gene3D" id="3.40.50.2300">
    <property type="match status" value="1"/>
</dbReference>